<dbReference type="STRING" id="114155.A0A4Q9PLN3"/>
<accession>A0A4Q9PLN3</accession>
<reference evidence="3 4" key="1">
    <citation type="submission" date="2019-01" db="EMBL/GenBank/DDBJ databases">
        <title>Draft genome sequences of three monokaryotic isolates of the white-rot basidiomycete fungus Dichomitus squalens.</title>
        <authorList>
            <consortium name="DOE Joint Genome Institute"/>
            <person name="Lopez S.C."/>
            <person name="Andreopoulos B."/>
            <person name="Pangilinan J."/>
            <person name="Lipzen A."/>
            <person name="Riley R."/>
            <person name="Ahrendt S."/>
            <person name="Ng V."/>
            <person name="Barry K."/>
            <person name="Daum C."/>
            <person name="Grigoriev I.V."/>
            <person name="Hilden K.S."/>
            <person name="Makela M.R."/>
            <person name="de Vries R.P."/>
        </authorList>
    </citation>
    <scope>NUCLEOTIDE SEQUENCE [LARGE SCALE GENOMIC DNA]</scope>
    <source>
        <strain evidence="3 4">CBS 464.89</strain>
    </source>
</reference>
<keyword evidence="4" id="KW-1185">Reference proteome</keyword>
<dbReference type="Proteomes" id="UP000292082">
    <property type="component" value="Unassembled WGS sequence"/>
</dbReference>
<feature type="transmembrane region" description="Helical" evidence="1">
    <location>
        <begin position="130"/>
        <end position="148"/>
    </location>
</feature>
<name>A0A4Q9PLN3_9APHY</name>
<dbReference type="EMBL" id="ML145175">
    <property type="protein sequence ID" value="TBU55082.1"/>
    <property type="molecule type" value="Genomic_DNA"/>
</dbReference>
<evidence type="ECO:0000313" key="4">
    <source>
        <dbReference type="Proteomes" id="UP000292082"/>
    </source>
</evidence>
<keyword evidence="1" id="KW-1133">Transmembrane helix</keyword>
<evidence type="ECO:0000259" key="2">
    <source>
        <dbReference type="Pfam" id="PF20151"/>
    </source>
</evidence>
<keyword evidence="1" id="KW-0472">Membrane</keyword>
<evidence type="ECO:0000256" key="1">
    <source>
        <dbReference type="SAM" id="Phobius"/>
    </source>
</evidence>
<keyword evidence="1" id="KW-0812">Transmembrane</keyword>
<protein>
    <recommendedName>
        <fullName evidence="2">DUF6533 domain-containing protein</fullName>
    </recommendedName>
</protein>
<gene>
    <name evidence="3" type="ORF">BD310DRAFT_826616</name>
</gene>
<dbReference type="InterPro" id="IPR045340">
    <property type="entry name" value="DUF6533"/>
</dbReference>
<evidence type="ECO:0000313" key="3">
    <source>
        <dbReference type="EMBL" id="TBU55082.1"/>
    </source>
</evidence>
<sequence>MSALTSLLSELFAADDVYQIARYCQAAACAFTLYDWCLSLPREARVFWKVPPTLAACLYHAVRWSIALNSISVVVAFSSYSVKHCVTELVTHRSSCDAIAKLSLVTTLVQGLSWASFSALRAHALSQHRVISILVFVLYLAPVGNAIAESASNSGFVTYSQLGCLPQGGIGASGGLTRWILVIAVTRMCLVVADIVLIVITWRATGTRGCRAVLTRRYGGVSSAIFRDGDALMLLNLIEMCIAIYSESQIMIVIHRSTLLGVCLFASVFTSPIASVLISHFLLDLQEASRRAVKLGSEDPLYSDRSLSTSSLRFTSMGMIAHPEFAELSTVVSADGTLAGQECCVEENGV</sequence>
<feature type="transmembrane region" description="Helical" evidence="1">
    <location>
        <begin position="258"/>
        <end position="283"/>
    </location>
</feature>
<feature type="transmembrane region" description="Helical" evidence="1">
    <location>
        <begin position="179"/>
        <end position="204"/>
    </location>
</feature>
<dbReference type="AlphaFoldDB" id="A0A4Q9PLN3"/>
<feature type="domain" description="DUF6533" evidence="2">
    <location>
        <begin position="23"/>
        <end position="65"/>
    </location>
</feature>
<proteinExistence type="predicted"/>
<dbReference type="Pfam" id="PF20151">
    <property type="entry name" value="DUF6533"/>
    <property type="match status" value="1"/>
</dbReference>
<organism evidence="3 4">
    <name type="scientific">Dichomitus squalens</name>
    <dbReference type="NCBI Taxonomy" id="114155"/>
    <lineage>
        <taxon>Eukaryota</taxon>
        <taxon>Fungi</taxon>
        <taxon>Dikarya</taxon>
        <taxon>Basidiomycota</taxon>
        <taxon>Agaricomycotina</taxon>
        <taxon>Agaricomycetes</taxon>
        <taxon>Polyporales</taxon>
        <taxon>Polyporaceae</taxon>
        <taxon>Dichomitus</taxon>
    </lineage>
</organism>